<dbReference type="KEGG" id="rti:DC20_19100"/>
<keyword evidence="1" id="KW-0812">Transmembrane</keyword>
<feature type="transmembrane region" description="Helical" evidence="1">
    <location>
        <begin position="7"/>
        <end position="28"/>
    </location>
</feature>
<dbReference type="STRING" id="512763.DC20_19100"/>
<dbReference type="PATRIC" id="fig|512763.3.peg.4193"/>
<protein>
    <submittedName>
        <fullName evidence="2">Uncharacterized protein</fullName>
    </submittedName>
</protein>
<proteinExistence type="predicted"/>
<evidence type="ECO:0000256" key="1">
    <source>
        <dbReference type="SAM" id="Phobius"/>
    </source>
</evidence>
<name>A0A0P0CLY9_9BACT</name>
<dbReference type="AlphaFoldDB" id="A0A0P0CLY9"/>
<evidence type="ECO:0000313" key="3">
    <source>
        <dbReference type="Proteomes" id="UP000061382"/>
    </source>
</evidence>
<dbReference type="OrthoDB" id="892893at2"/>
<reference evidence="2 3" key="1">
    <citation type="submission" date="2015-08" db="EMBL/GenBank/DDBJ databases">
        <title>Complete genome sequence of Rufibacter tibetensis strain 1351t, a radiation-resistant bacterium from tibet plateau.</title>
        <authorList>
            <person name="Dai J."/>
        </authorList>
    </citation>
    <scope>NUCLEOTIDE SEQUENCE [LARGE SCALE GENOMIC DNA]</scope>
    <source>
        <strain evidence="2 3">1351</strain>
    </source>
</reference>
<keyword evidence="1" id="KW-1133">Transmembrane helix</keyword>
<keyword evidence="1" id="KW-0472">Membrane</keyword>
<accession>A0A0P0CLY9</accession>
<dbReference type="EMBL" id="CP012643">
    <property type="protein sequence ID" value="ALJ00700.1"/>
    <property type="molecule type" value="Genomic_DNA"/>
</dbReference>
<gene>
    <name evidence="2" type="ORF">DC20_19100</name>
</gene>
<organism evidence="2 3">
    <name type="scientific">Rufibacter tibetensis</name>
    <dbReference type="NCBI Taxonomy" id="512763"/>
    <lineage>
        <taxon>Bacteria</taxon>
        <taxon>Pseudomonadati</taxon>
        <taxon>Bacteroidota</taxon>
        <taxon>Cytophagia</taxon>
        <taxon>Cytophagales</taxon>
        <taxon>Hymenobacteraceae</taxon>
        <taxon>Rufibacter</taxon>
    </lineage>
</organism>
<sequence>MKKKEIKIIVVFISLFSVFFIALPYWVWKEEGNIAVKEEELVEIRGHVDSLIEATTAGRHSEPIMYLTLKEYQTTFRIANNSYGAINPSQVVSQLRNEAKVELKVKDSELQRSTSSSTLDNILNFFLKWRKQPQVYGLQTKDHTLLSLEEANVQENEHNFENVKWGIVLVLLVTGRFVWAAISEKKNKDVITTPKR</sequence>
<evidence type="ECO:0000313" key="2">
    <source>
        <dbReference type="EMBL" id="ALJ00700.1"/>
    </source>
</evidence>
<dbReference type="RefSeq" id="WP_062545299.1">
    <property type="nucleotide sequence ID" value="NZ_CP012643.1"/>
</dbReference>
<keyword evidence="3" id="KW-1185">Reference proteome</keyword>
<dbReference type="Proteomes" id="UP000061382">
    <property type="component" value="Chromosome"/>
</dbReference>